<evidence type="ECO:0000259" key="10">
    <source>
        <dbReference type="PROSITE" id="PS50263"/>
    </source>
</evidence>
<dbReference type="InterPro" id="IPR003694">
    <property type="entry name" value="NAD_synthase"/>
</dbReference>
<dbReference type="PROSITE" id="PS50263">
    <property type="entry name" value="CN_HYDROLASE"/>
    <property type="match status" value="1"/>
</dbReference>
<dbReference type="Gene3D" id="3.40.50.620">
    <property type="entry name" value="HUPs"/>
    <property type="match status" value="1"/>
</dbReference>
<sequence>MSSRIRVAVTSLNQTPLDWSANLAHMQGALAQAVEQGAQLVVMPEMSVTGYGCEDAFLMEGVAQTALEQALRLAIPEDVAVVAGLPVEIKHRLYNGAAVLLRGRDGDNRIVAIYLKQNLAKNGIHYENRWFNPWPKGEVVTIEIGGGEVPVGDVVCNLSGIRLGFEICEDAWIADRPGVSLFERGVDIIINPSASHFAIGKQAIRRQFVIEGSRAFGAAYLYANLNGCESGRAIFDGGNMVASAGKLIARGPRLFYRPFSVTLADIDLWENRSVHRISSQVAAEYRPDSARAVIQWLAPEGEVDSKLPPSQRWQQSPCLDNEEAVRAIALGLHDWMRKTATAGFTLSLSGGADSALVACEAAIMVRLALAEYLSVPGAGLPPALVRFCRDQAMGPESLDSMARYITQQLLTCIYQQSANSSETTLNAAKSLAQGLGAKFVHWAIDTPIRFYTQQVEQTVGRRLDWNNPGDDISLQNIQARSRAPGVWMMANVEHKLLLTTGNLSESAVGYMTQDGDTAGVLAPVIGVRKTRIRQLLRWLNTSGQGIDTGIDRYVIASLAGVVNQQPTAELRPRAQTDEEDLMPFPVLDQIILENLILRRQPKHTYRALRRHFPEIPPKTLADHLFRYYQLFNRNQWKRDRSAPGFHIELDSLDPKTFARFPLLNGGFRHELDQLRQLLRDEQHGGSSSK</sequence>
<feature type="binding site" evidence="7">
    <location>
        <position position="195"/>
    </location>
    <ligand>
        <name>L-glutamine</name>
        <dbReference type="ChEBI" id="CHEBI:58359"/>
    </ligand>
</feature>
<protein>
    <recommendedName>
        <fullName evidence="7 8">Glutamine-dependent NAD(+) synthetase</fullName>
        <ecNumber evidence="7 8">6.3.5.1</ecNumber>
    </recommendedName>
    <alternativeName>
        <fullName evidence="7 8">NAD(+) synthase [glutamine-hydrolyzing]</fullName>
    </alternativeName>
</protein>
<keyword evidence="5 7" id="KW-0067">ATP-binding</keyword>
<dbReference type="Gene3D" id="3.60.110.10">
    <property type="entry name" value="Carbon-nitrogen hydrolase"/>
    <property type="match status" value="1"/>
</dbReference>
<evidence type="ECO:0000256" key="2">
    <source>
        <dbReference type="ARBA" id="ARBA00007145"/>
    </source>
</evidence>
<dbReference type="Proteomes" id="UP001186452">
    <property type="component" value="Unassembled WGS sequence"/>
</dbReference>
<comment type="caution">
    <text evidence="7">Lacks conserved residue(s) required for the propagation of feature annotation.</text>
</comment>
<dbReference type="SUPFAM" id="SSF52402">
    <property type="entry name" value="Adenine nucleotide alpha hydrolases-like"/>
    <property type="match status" value="1"/>
</dbReference>
<comment type="function">
    <text evidence="7">Catalyzes the ATP-dependent amidation of deamido-NAD to form NAD. Uses L-glutamine as a nitrogen source.</text>
</comment>
<evidence type="ECO:0000256" key="9">
    <source>
        <dbReference type="RuleBase" id="RU003811"/>
    </source>
</evidence>
<dbReference type="NCBIfam" id="TIGR00552">
    <property type="entry name" value="nadE"/>
    <property type="match status" value="1"/>
</dbReference>
<comment type="caution">
    <text evidence="11">The sequence shown here is derived from an EMBL/GenBank/DDBJ whole genome shotgun (WGS) entry which is preliminary data.</text>
</comment>
<dbReference type="EMBL" id="JAWJZI010000007">
    <property type="protein sequence ID" value="MDV5170702.1"/>
    <property type="molecule type" value="Genomic_DNA"/>
</dbReference>
<keyword evidence="4 7" id="KW-0547">Nucleotide-binding</keyword>
<dbReference type="InterPro" id="IPR022310">
    <property type="entry name" value="NAD/GMP_synthase"/>
</dbReference>
<dbReference type="PANTHER" id="PTHR23090">
    <property type="entry name" value="NH 3 /GLUTAMINE-DEPENDENT NAD + SYNTHETASE"/>
    <property type="match status" value="1"/>
</dbReference>
<dbReference type="Pfam" id="PF02540">
    <property type="entry name" value="NAD_synthase"/>
    <property type="match status" value="1"/>
</dbReference>
<feature type="active site" description="Nucleophile; for glutaminase activity" evidence="7">
    <location>
        <position position="168"/>
    </location>
</feature>
<feature type="binding site" evidence="7">
    <location>
        <position position="201"/>
    </location>
    <ligand>
        <name>L-glutamine</name>
        <dbReference type="ChEBI" id="CHEBI:58359"/>
    </ligand>
</feature>
<feature type="binding site" evidence="7">
    <location>
        <position position="637"/>
    </location>
    <ligand>
        <name>deamido-NAD(+)</name>
        <dbReference type="ChEBI" id="CHEBI:58437"/>
        <note>ligand shared between two neighboring subunits</note>
    </ligand>
</feature>
<organism evidence="11 12">
    <name type="scientific">Photobacterium rosenbergii</name>
    <dbReference type="NCBI Taxonomy" id="294936"/>
    <lineage>
        <taxon>Bacteria</taxon>
        <taxon>Pseudomonadati</taxon>
        <taxon>Pseudomonadota</taxon>
        <taxon>Gammaproteobacteria</taxon>
        <taxon>Vibrionales</taxon>
        <taxon>Vibrionaceae</taxon>
        <taxon>Photobacterium</taxon>
    </lineage>
</organism>
<dbReference type="InterPro" id="IPR003010">
    <property type="entry name" value="C-N_Hydrolase"/>
</dbReference>
<comment type="similarity">
    <text evidence="2 7 8">In the C-terminal section; belongs to the NAD synthetase family.</text>
</comment>
<evidence type="ECO:0000313" key="12">
    <source>
        <dbReference type="Proteomes" id="UP001186452"/>
    </source>
</evidence>
<keyword evidence="3 7" id="KW-0436">Ligase</keyword>
<evidence type="ECO:0000256" key="5">
    <source>
        <dbReference type="ARBA" id="ARBA00022840"/>
    </source>
</evidence>
<dbReference type="Pfam" id="PF00795">
    <property type="entry name" value="CN_hydrolase"/>
    <property type="match status" value="1"/>
</dbReference>
<dbReference type="GO" id="GO:0008795">
    <property type="term" value="F:NAD+ synthase activity"/>
    <property type="evidence" value="ECO:0007669"/>
    <property type="project" value="UniProtKB-EC"/>
</dbReference>
<dbReference type="InterPro" id="IPR036526">
    <property type="entry name" value="C-N_Hydrolase_sf"/>
</dbReference>
<evidence type="ECO:0000256" key="7">
    <source>
        <dbReference type="HAMAP-Rule" id="MF_02090"/>
    </source>
</evidence>
<name>A0ABU3ZKP5_9GAMM</name>
<evidence type="ECO:0000256" key="1">
    <source>
        <dbReference type="ARBA" id="ARBA00005188"/>
    </source>
</evidence>
<feature type="domain" description="CN hydrolase" evidence="10">
    <location>
        <begin position="5"/>
        <end position="268"/>
    </location>
</feature>
<reference evidence="11 12" key="1">
    <citation type="submission" date="2023-10" db="EMBL/GenBank/DDBJ databases">
        <title>Marine bacteria isolated from horseshoe crab.</title>
        <authorList>
            <person name="Cheng T.H."/>
        </authorList>
    </citation>
    <scope>NUCLEOTIDE SEQUENCE [LARGE SCALE GENOMIC DNA]</scope>
    <source>
        <strain evidence="11 12">HSC6</strain>
    </source>
</reference>
<evidence type="ECO:0000256" key="6">
    <source>
        <dbReference type="ARBA" id="ARBA00023027"/>
    </source>
</evidence>
<feature type="binding site" evidence="7">
    <location>
        <position position="505"/>
    </location>
    <ligand>
        <name>deamido-NAD(+)</name>
        <dbReference type="ChEBI" id="CHEBI:58437"/>
        <note>ligand shared between two neighboring subunits</note>
    </ligand>
</feature>
<comment type="catalytic activity">
    <reaction evidence="7 8">
        <text>deamido-NAD(+) + L-glutamine + ATP + H2O = L-glutamate + AMP + diphosphate + NAD(+) + H(+)</text>
        <dbReference type="Rhea" id="RHEA:24384"/>
        <dbReference type="ChEBI" id="CHEBI:15377"/>
        <dbReference type="ChEBI" id="CHEBI:15378"/>
        <dbReference type="ChEBI" id="CHEBI:29985"/>
        <dbReference type="ChEBI" id="CHEBI:30616"/>
        <dbReference type="ChEBI" id="CHEBI:33019"/>
        <dbReference type="ChEBI" id="CHEBI:57540"/>
        <dbReference type="ChEBI" id="CHEBI:58359"/>
        <dbReference type="ChEBI" id="CHEBI:58437"/>
        <dbReference type="ChEBI" id="CHEBI:456215"/>
        <dbReference type="EC" id="6.3.5.1"/>
    </reaction>
</comment>
<feature type="binding site" evidence="7">
    <location>
        <position position="476"/>
    </location>
    <ligand>
        <name>deamido-NAD(+)</name>
        <dbReference type="ChEBI" id="CHEBI:58437"/>
        <note>ligand shared between two neighboring subunits</note>
    </ligand>
</feature>
<comment type="similarity">
    <text evidence="9">Belongs to the NAD synthetase family.</text>
</comment>
<gene>
    <name evidence="7 11" type="primary">nadE</name>
    <name evidence="11" type="ORF">R2X38_16985</name>
</gene>
<dbReference type="PIRSF" id="PIRSF006630">
    <property type="entry name" value="NADS_GAT"/>
    <property type="match status" value="1"/>
</dbReference>
<feature type="active site" description="Proton acceptor; for glutaminase activity" evidence="7">
    <location>
        <position position="45"/>
    </location>
</feature>
<comment type="pathway">
    <text evidence="1 7 8">Cofactor biosynthesis; NAD(+) biosynthesis; NAD(+) from deamido-NAD(+) (L-Gln route): step 1/1.</text>
</comment>
<evidence type="ECO:0000256" key="4">
    <source>
        <dbReference type="ARBA" id="ARBA00022741"/>
    </source>
</evidence>
<dbReference type="SUPFAM" id="SSF56317">
    <property type="entry name" value="Carbon-nitrogen hydrolase"/>
    <property type="match status" value="1"/>
</dbReference>
<feature type="binding site" evidence="7">
    <location>
        <position position="500"/>
    </location>
    <ligand>
        <name>ATP</name>
        <dbReference type="ChEBI" id="CHEBI:30616"/>
    </ligand>
</feature>
<feature type="active site" description="For glutaminase activity" evidence="7">
    <location>
        <position position="116"/>
    </location>
</feature>
<dbReference type="CDD" id="cd07570">
    <property type="entry name" value="GAT_Gln-NAD-synth"/>
    <property type="match status" value="1"/>
</dbReference>
<dbReference type="CDD" id="cd00553">
    <property type="entry name" value="NAD_synthase"/>
    <property type="match status" value="1"/>
</dbReference>
<evidence type="ECO:0000313" key="11">
    <source>
        <dbReference type="EMBL" id="MDV5170702.1"/>
    </source>
</evidence>
<keyword evidence="12" id="KW-1185">Reference proteome</keyword>
<dbReference type="InterPro" id="IPR014729">
    <property type="entry name" value="Rossmann-like_a/b/a_fold"/>
</dbReference>
<proteinExistence type="inferred from homology"/>
<evidence type="ECO:0000256" key="3">
    <source>
        <dbReference type="ARBA" id="ARBA00022598"/>
    </source>
</evidence>
<dbReference type="PANTHER" id="PTHR23090:SF9">
    <property type="entry name" value="GLUTAMINE-DEPENDENT NAD(+) SYNTHETASE"/>
    <property type="match status" value="1"/>
</dbReference>
<dbReference type="InterPro" id="IPR014445">
    <property type="entry name" value="Gln-dep_NAD_synthase"/>
</dbReference>
<keyword evidence="6 7" id="KW-0520">NAD</keyword>
<dbReference type="RefSeq" id="WP_317523514.1">
    <property type="nucleotide sequence ID" value="NZ_JAWJZI010000007.1"/>
</dbReference>
<dbReference type="HAMAP" id="MF_02090">
    <property type="entry name" value="NadE_glutamine_dep"/>
    <property type="match status" value="1"/>
</dbReference>
<evidence type="ECO:0000256" key="8">
    <source>
        <dbReference type="PIRNR" id="PIRNR006630"/>
    </source>
</evidence>
<accession>A0ABU3ZKP5</accession>
<dbReference type="EC" id="6.3.5.1" evidence="7 8"/>